<dbReference type="SMART" id="SM00871">
    <property type="entry name" value="AraC_E_bind"/>
    <property type="match status" value="1"/>
</dbReference>
<keyword evidence="3" id="KW-1185">Reference proteome</keyword>
<evidence type="ECO:0000313" key="3">
    <source>
        <dbReference type="Proteomes" id="UP001149719"/>
    </source>
</evidence>
<dbReference type="PANTHER" id="PTHR36444:SF2">
    <property type="entry name" value="TRANSCRIPTIONAL REGULATOR PROTEIN YOBU-RELATED"/>
    <property type="match status" value="1"/>
</dbReference>
<reference evidence="2" key="1">
    <citation type="submission" date="2022-12" db="EMBL/GenBank/DDBJ databases">
        <title>Marinomonas 15G1-11 sp. nov, isolated from marine algae.</title>
        <authorList>
            <person name="Butt M."/>
            <person name="Choi D.G."/>
            <person name="Kim J.M."/>
            <person name="Lee J.K."/>
            <person name="Baek J.H."/>
            <person name="Jeon C.O."/>
        </authorList>
    </citation>
    <scope>NUCLEOTIDE SEQUENCE</scope>
    <source>
        <strain evidence="2">15G1-11</strain>
    </source>
</reference>
<accession>A0ABT4JSM5</accession>
<dbReference type="PANTHER" id="PTHR36444">
    <property type="entry name" value="TRANSCRIPTIONAL REGULATOR PROTEIN YOBU-RELATED"/>
    <property type="match status" value="1"/>
</dbReference>
<protein>
    <submittedName>
        <fullName evidence="2">GyrI-like domain-containing protein</fullName>
    </submittedName>
</protein>
<name>A0ABT4JSM5_9GAMM</name>
<dbReference type="EMBL" id="JAPUBN010000013">
    <property type="protein sequence ID" value="MCZ2721386.1"/>
    <property type="molecule type" value="Genomic_DNA"/>
</dbReference>
<organism evidence="2 3">
    <name type="scientific">Marinomonas phaeophyticola</name>
    <dbReference type="NCBI Taxonomy" id="3004091"/>
    <lineage>
        <taxon>Bacteria</taxon>
        <taxon>Pseudomonadati</taxon>
        <taxon>Pseudomonadota</taxon>
        <taxon>Gammaproteobacteria</taxon>
        <taxon>Oceanospirillales</taxon>
        <taxon>Oceanospirillaceae</taxon>
        <taxon>Marinomonas</taxon>
    </lineage>
</organism>
<feature type="domain" description="AraC effector-binding" evidence="1">
    <location>
        <begin position="1"/>
        <end position="149"/>
    </location>
</feature>
<sequence length="149" mass="16781">MKSVMLAEKHIAGLSVRTNNANERHPGTAKIASLHQTFVQQAQVKYEKGACLYGVYYQYESDHRGDFSVLVGAEPDMLESNAELTRTLLPAGDYLVFSGEGEMPQVVIAVWEQIWRYFADDTCVHTRAYSVDFECYTSETKVDIYIAIA</sequence>
<gene>
    <name evidence="2" type="ORF">O1D97_06910</name>
</gene>
<evidence type="ECO:0000313" key="2">
    <source>
        <dbReference type="EMBL" id="MCZ2721386.1"/>
    </source>
</evidence>
<dbReference type="RefSeq" id="WP_269124119.1">
    <property type="nucleotide sequence ID" value="NZ_JAPUBN010000013.1"/>
</dbReference>
<dbReference type="Proteomes" id="UP001149719">
    <property type="component" value="Unassembled WGS sequence"/>
</dbReference>
<dbReference type="InterPro" id="IPR053182">
    <property type="entry name" value="YobU-like_regulator"/>
</dbReference>
<dbReference type="SUPFAM" id="SSF55136">
    <property type="entry name" value="Probable bacterial effector-binding domain"/>
    <property type="match status" value="1"/>
</dbReference>
<dbReference type="Pfam" id="PF14526">
    <property type="entry name" value="Cass2"/>
    <property type="match status" value="1"/>
</dbReference>
<dbReference type="InterPro" id="IPR029441">
    <property type="entry name" value="Cass2"/>
</dbReference>
<comment type="caution">
    <text evidence="2">The sequence shown here is derived from an EMBL/GenBank/DDBJ whole genome shotgun (WGS) entry which is preliminary data.</text>
</comment>
<proteinExistence type="predicted"/>
<evidence type="ECO:0000259" key="1">
    <source>
        <dbReference type="SMART" id="SM00871"/>
    </source>
</evidence>
<dbReference type="InterPro" id="IPR010499">
    <property type="entry name" value="AraC_E-bd"/>
</dbReference>
<dbReference type="Gene3D" id="3.20.80.10">
    <property type="entry name" value="Regulatory factor, effector binding domain"/>
    <property type="match status" value="1"/>
</dbReference>
<dbReference type="InterPro" id="IPR011256">
    <property type="entry name" value="Reg_factor_effector_dom_sf"/>
</dbReference>